<organism evidence="2 3">
    <name type="scientific">Nocardia jiangxiensis</name>
    <dbReference type="NCBI Taxonomy" id="282685"/>
    <lineage>
        <taxon>Bacteria</taxon>
        <taxon>Bacillati</taxon>
        <taxon>Actinomycetota</taxon>
        <taxon>Actinomycetes</taxon>
        <taxon>Mycobacteriales</taxon>
        <taxon>Nocardiaceae</taxon>
        <taxon>Nocardia</taxon>
    </lineage>
</organism>
<feature type="transmembrane region" description="Helical" evidence="1">
    <location>
        <begin position="193"/>
        <end position="212"/>
    </location>
</feature>
<reference evidence="2 3" key="1">
    <citation type="submission" date="2024-10" db="EMBL/GenBank/DDBJ databases">
        <title>The Natural Products Discovery Center: Release of the First 8490 Sequenced Strains for Exploring Actinobacteria Biosynthetic Diversity.</title>
        <authorList>
            <person name="Kalkreuter E."/>
            <person name="Kautsar S.A."/>
            <person name="Yang D."/>
            <person name="Bader C.D."/>
            <person name="Teijaro C.N."/>
            <person name="Fluegel L."/>
            <person name="Davis C.M."/>
            <person name="Simpson J.R."/>
            <person name="Lauterbach L."/>
            <person name="Steele A.D."/>
            <person name="Gui C."/>
            <person name="Meng S."/>
            <person name="Li G."/>
            <person name="Viehrig K."/>
            <person name="Ye F."/>
            <person name="Su P."/>
            <person name="Kiefer A.F."/>
            <person name="Nichols A."/>
            <person name="Cepeda A.J."/>
            <person name="Yan W."/>
            <person name="Fan B."/>
            <person name="Jiang Y."/>
            <person name="Adhikari A."/>
            <person name="Zheng C.-J."/>
            <person name="Schuster L."/>
            <person name="Cowan T.M."/>
            <person name="Smanski M.J."/>
            <person name="Chevrette M.G."/>
            <person name="De Carvalho L.P.S."/>
            <person name="Shen B."/>
        </authorList>
    </citation>
    <scope>NUCLEOTIDE SEQUENCE [LARGE SCALE GENOMIC DNA]</scope>
    <source>
        <strain evidence="2 3">NPDC002593</strain>
    </source>
</reference>
<keyword evidence="1" id="KW-1133">Transmembrane helix</keyword>
<gene>
    <name evidence="2" type="ORF">ACFYXQ_31525</name>
</gene>
<comment type="caution">
    <text evidence="2">The sequence shown here is derived from an EMBL/GenBank/DDBJ whole genome shotgun (WGS) entry which is preliminary data.</text>
</comment>
<evidence type="ECO:0000313" key="2">
    <source>
        <dbReference type="EMBL" id="MFF3572314.1"/>
    </source>
</evidence>
<protein>
    <submittedName>
        <fullName evidence="2">Uncharacterized protein</fullName>
    </submittedName>
</protein>
<keyword evidence="1" id="KW-0472">Membrane</keyword>
<feature type="transmembrane region" description="Helical" evidence="1">
    <location>
        <begin position="252"/>
        <end position="270"/>
    </location>
</feature>
<dbReference type="SUPFAM" id="SSF81324">
    <property type="entry name" value="Voltage-gated potassium channels"/>
    <property type="match status" value="1"/>
</dbReference>
<accession>A0ABW6SAW1</accession>
<evidence type="ECO:0000256" key="1">
    <source>
        <dbReference type="SAM" id="Phobius"/>
    </source>
</evidence>
<proteinExistence type="predicted"/>
<evidence type="ECO:0000313" key="3">
    <source>
        <dbReference type="Proteomes" id="UP001601992"/>
    </source>
</evidence>
<name>A0ABW6SAW1_9NOCA</name>
<dbReference type="RefSeq" id="WP_387405983.1">
    <property type="nucleotide sequence ID" value="NZ_JBIAQY010000013.1"/>
</dbReference>
<dbReference type="Proteomes" id="UP001601992">
    <property type="component" value="Unassembled WGS sequence"/>
</dbReference>
<dbReference type="EMBL" id="JBIAQY010000013">
    <property type="protein sequence ID" value="MFF3572314.1"/>
    <property type="molecule type" value="Genomic_DNA"/>
</dbReference>
<keyword evidence="3" id="KW-1185">Reference proteome</keyword>
<sequence length="272" mass="29946">MGEDSSFVTSVSDRIDRRAGDYARRMSKREITEPELLDWVTRYADTVRKNLSEHIVQLPSSQSGNLLFEDMYTTAARSTPDEPGTVTSGKRLAALVAAEAEFGGPLRLGEPQSVHLAEIYEYLGALFTELPLLAKLAYQRASMLYRITEDIDGQDRCGLALAKARTRAAHGWSRAIGLFSDVLCGYGYRPFRLLGWVLVQLVVFTAVGIGVAGASLGDTIYMCVTCFLNPIGPGDLAPLHDAARPLFAVEPWAGTVSMSVFFALLVRKWFRM</sequence>
<keyword evidence="1" id="KW-0812">Transmembrane</keyword>